<keyword evidence="3" id="KW-0732">Signal</keyword>
<proteinExistence type="predicted"/>
<sequence>MGVEIRSLSFKIVVLVYLIQFVAGYSITQNYDGLEEESTTLGNLNEYTRSLGEEITTETAFSDGVVVTEDQFLADSEQATSAPVTTLEVNDEENELFRDKRDIPVTENVPSGEPSPNNDEADTPTVPPPVINFEQVNNNQDGDDFLDFKRPTTPDPNAEYEEEAAAPSLEDLREVYEAEGVNITGEFVRGRASCRCGTPAHKIVGGEIASIKDYPWTVGLTRGGRPYCGGSLINNYYVATASHCVDGQTASRISVVVGEQDYNSASDGARPVRIAVSQIIMHERYNNKNIDNDIALLRLAKPVQLGGTNIPVCLPASNQNDFTGETATVAGWGATSQGGSTSSNLRRVMVPILSNTVCNGGKSRYSGKITQNMMCAGLFETGGKDSCQGDSGGPLIIENGGRRTLVGIVSWGYGCAQAYAPGVYTRVGRYPEWILSKTRGADWCQG</sequence>
<dbReference type="PROSITE" id="PS50240">
    <property type="entry name" value="TRYPSIN_DOM"/>
    <property type="match status" value="1"/>
</dbReference>
<dbReference type="InterPro" id="IPR001254">
    <property type="entry name" value="Trypsin_dom"/>
</dbReference>
<dbReference type="SUPFAM" id="SSF50494">
    <property type="entry name" value="Trypsin-like serine proteases"/>
    <property type="match status" value="1"/>
</dbReference>
<reference evidence="5 6" key="1">
    <citation type="submission" date="2024-08" db="EMBL/GenBank/DDBJ databases">
        <authorList>
            <person name="Cucini C."/>
            <person name="Frati F."/>
        </authorList>
    </citation>
    <scope>NUCLEOTIDE SEQUENCE [LARGE SCALE GENOMIC DNA]</scope>
</reference>
<dbReference type="EMBL" id="CAXLJM020000055">
    <property type="protein sequence ID" value="CAL8117606.1"/>
    <property type="molecule type" value="Genomic_DNA"/>
</dbReference>
<feature type="domain" description="Peptidase S1" evidence="4">
    <location>
        <begin position="203"/>
        <end position="439"/>
    </location>
</feature>
<dbReference type="Pfam" id="PF00089">
    <property type="entry name" value="Trypsin"/>
    <property type="match status" value="1"/>
</dbReference>
<dbReference type="CDD" id="cd00190">
    <property type="entry name" value="Tryp_SPc"/>
    <property type="match status" value="1"/>
</dbReference>
<gene>
    <name evidence="5" type="ORF">ODALV1_LOCUS17774</name>
</gene>
<feature type="region of interest" description="Disordered" evidence="2">
    <location>
        <begin position="97"/>
        <end position="165"/>
    </location>
</feature>
<name>A0ABP1R4L9_9HEXA</name>
<comment type="caution">
    <text evidence="5">The sequence shown here is derived from an EMBL/GenBank/DDBJ whole genome shotgun (WGS) entry which is preliminary data.</text>
</comment>
<evidence type="ECO:0000313" key="5">
    <source>
        <dbReference type="EMBL" id="CAL8117606.1"/>
    </source>
</evidence>
<protein>
    <recommendedName>
        <fullName evidence="4">Peptidase S1 domain-containing protein</fullName>
    </recommendedName>
</protein>
<dbReference type="SMART" id="SM00020">
    <property type="entry name" value="Tryp_SPc"/>
    <property type="match status" value="1"/>
</dbReference>
<feature type="chain" id="PRO_5045234026" description="Peptidase S1 domain-containing protein" evidence="3">
    <location>
        <begin position="25"/>
        <end position="446"/>
    </location>
</feature>
<organism evidence="5 6">
    <name type="scientific">Orchesella dallaii</name>
    <dbReference type="NCBI Taxonomy" id="48710"/>
    <lineage>
        <taxon>Eukaryota</taxon>
        <taxon>Metazoa</taxon>
        <taxon>Ecdysozoa</taxon>
        <taxon>Arthropoda</taxon>
        <taxon>Hexapoda</taxon>
        <taxon>Collembola</taxon>
        <taxon>Entomobryomorpha</taxon>
        <taxon>Entomobryoidea</taxon>
        <taxon>Orchesellidae</taxon>
        <taxon>Orchesellinae</taxon>
        <taxon>Orchesella</taxon>
    </lineage>
</organism>
<dbReference type="PANTHER" id="PTHR24252:SF7">
    <property type="entry name" value="HYALIN"/>
    <property type="match status" value="1"/>
</dbReference>
<dbReference type="InterPro" id="IPR043504">
    <property type="entry name" value="Peptidase_S1_PA_chymotrypsin"/>
</dbReference>
<dbReference type="Gene3D" id="2.40.10.10">
    <property type="entry name" value="Trypsin-like serine proteases"/>
    <property type="match status" value="1"/>
</dbReference>
<feature type="signal peptide" evidence="3">
    <location>
        <begin position="1"/>
        <end position="24"/>
    </location>
</feature>
<evidence type="ECO:0000256" key="3">
    <source>
        <dbReference type="SAM" id="SignalP"/>
    </source>
</evidence>
<evidence type="ECO:0000259" key="4">
    <source>
        <dbReference type="PROSITE" id="PS50240"/>
    </source>
</evidence>
<keyword evidence="6" id="KW-1185">Reference proteome</keyword>
<dbReference type="Proteomes" id="UP001642540">
    <property type="component" value="Unassembled WGS sequence"/>
</dbReference>
<keyword evidence="1" id="KW-1015">Disulfide bond</keyword>
<evidence type="ECO:0000313" key="6">
    <source>
        <dbReference type="Proteomes" id="UP001642540"/>
    </source>
</evidence>
<accession>A0ABP1R4L9</accession>
<dbReference type="InterPro" id="IPR009003">
    <property type="entry name" value="Peptidase_S1_PA"/>
</dbReference>
<dbReference type="PRINTS" id="PR00722">
    <property type="entry name" value="CHYMOTRYPSIN"/>
</dbReference>
<dbReference type="InterPro" id="IPR033116">
    <property type="entry name" value="TRYPSIN_SER"/>
</dbReference>
<dbReference type="PANTHER" id="PTHR24252">
    <property type="entry name" value="ACROSIN-RELATED"/>
    <property type="match status" value="1"/>
</dbReference>
<evidence type="ECO:0000256" key="2">
    <source>
        <dbReference type="SAM" id="MobiDB-lite"/>
    </source>
</evidence>
<dbReference type="PROSITE" id="PS00135">
    <property type="entry name" value="TRYPSIN_SER"/>
    <property type="match status" value="1"/>
</dbReference>
<dbReference type="InterPro" id="IPR001314">
    <property type="entry name" value="Peptidase_S1A"/>
</dbReference>
<evidence type="ECO:0000256" key="1">
    <source>
        <dbReference type="ARBA" id="ARBA00023157"/>
    </source>
</evidence>